<dbReference type="OrthoDB" id="1933443at2759"/>
<dbReference type="InterPro" id="IPR002100">
    <property type="entry name" value="TF_MADSbox"/>
</dbReference>
<keyword evidence="9" id="KW-1185">Reference proteome</keyword>
<dbReference type="PANTHER" id="PTHR48019">
    <property type="entry name" value="SERUM RESPONSE FACTOR HOMOLOG"/>
    <property type="match status" value="1"/>
</dbReference>
<dbReference type="PROSITE" id="PS50066">
    <property type="entry name" value="MADS_BOX_2"/>
    <property type="match status" value="1"/>
</dbReference>
<dbReference type="GO" id="GO:0045944">
    <property type="term" value="P:positive regulation of transcription by RNA polymerase II"/>
    <property type="evidence" value="ECO:0007669"/>
    <property type="project" value="InterPro"/>
</dbReference>
<keyword evidence="3" id="KW-0238">DNA-binding</keyword>
<comment type="caution">
    <text evidence="8">The sequence shown here is derived from an EMBL/GenBank/DDBJ whole genome shotgun (WGS) entry which is preliminary data.</text>
</comment>
<protein>
    <recommendedName>
        <fullName evidence="7">MADS-box domain-containing protein</fullName>
    </recommendedName>
</protein>
<dbReference type="Pfam" id="PF00319">
    <property type="entry name" value="SRF-TF"/>
    <property type="match status" value="1"/>
</dbReference>
<evidence type="ECO:0000256" key="1">
    <source>
        <dbReference type="ARBA" id="ARBA00004123"/>
    </source>
</evidence>
<feature type="region of interest" description="Disordered" evidence="6">
    <location>
        <begin position="118"/>
        <end position="137"/>
    </location>
</feature>
<dbReference type="OMA" id="QQHIAIK"/>
<dbReference type="SUPFAM" id="SSF55455">
    <property type="entry name" value="SRF-like"/>
    <property type="match status" value="1"/>
</dbReference>
<dbReference type="GO" id="GO:0005634">
    <property type="term" value="C:nucleus"/>
    <property type="evidence" value="ECO:0007669"/>
    <property type="project" value="UniProtKB-SubCell"/>
</dbReference>
<dbReference type="AlphaFoldDB" id="A0A834YCP8"/>
<dbReference type="Proteomes" id="UP000655225">
    <property type="component" value="Unassembled WGS sequence"/>
</dbReference>
<dbReference type="GO" id="GO:0000977">
    <property type="term" value="F:RNA polymerase II transcription regulatory region sequence-specific DNA binding"/>
    <property type="evidence" value="ECO:0007669"/>
    <property type="project" value="InterPro"/>
</dbReference>
<evidence type="ECO:0000313" key="8">
    <source>
        <dbReference type="EMBL" id="KAF8377371.1"/>
    </source>
</evidence>
<evidence type="ECO:0000256" key="5">
    <source>
        <dbReference type="ARBA" id="ARBA00023242"/>
    </source>
</evidence>
<dbReference type="CDD" id="cd00265">
    <property type="entry name" value="MADS_MEF2_like"/>
    <property type="match status" value="1"/>
</dbReference>
<dbReference type="GO" id="GO:0046983">
    <property type="term" value="F:protein dimerization activity"/>
    <property type="evidence" value="ECO:0007669"/>
    <property type="project" value="InterPro"/>
</dbReference>
<name>A0A834YCP8_TETSI</name>
<keyword evidence="5" id="KW-0539">Nucleus</keyword>
<accession>A0A834YCP8</accession>
<organism evidence="8 9">
    <name type="scientific">Tetracentron sinense</name>
    <name type="common">Spur-leaf</name>
    <dbReference type="NCBI Taxonomy" id="13715"/>
    <lineage>
        <taxon>Eukaryota</taxon>
        <taxon>Viridiplantae</taxon>
        <taxon>Streptophyta</taxon>
        <taxon>Embryophyta</taxon>
        <taxon>Tracheophyta</taxon>
        <taxon>Spermatophyta</taxon>
        <taxon>Magnoliopsida</taxon>
        <taxon>Trochodendrales</taxon>
        <taxon>Trochodendraceae</taxon>
        <taxon>Tetracentron</taxon>
    </lineage>
</organism>
<reference evidence="8 9" key="1">
    <citation type="submission" date="2020-04" db="EMBL/GenBank/DDBJ databases">
        <title>Plant Genome Project.</title>
        <authorList>
            <person name="Zhang R.-G."/>
        </authorList>
    </citation>
    <scope>NUCLEOTIDE SEQUENCE [LARGE SCALE GENOMIC DNA]</scope>
    <source>
        <strain evidence="8">YNK0</strain>
        <tissue evidence="8">Leaf</tissue>
    </source>
</reference>
<dbReference type="EMBL" id="JABCRI010000024">
    <property type="protein sequence ID" value="KAF8377371.1"/>
    <property type="molecule type" value="Genomic_DNA"/>
</dbReference>
<keyword evidence="4" id="KW-0804">Transcription</keyword>
<comment type="subcellular location">
    <subcellularLocation>
        <location evidence="1">Nucleus</location>
    </subcellularLocation>
</comment>
<dbReference type="InterPro" id="IPR036879">
    <property type="entry name" value="TF_MADSbox_sf"/>
</dbReference>
<gene>
    <name evidence="8" type="ORF">HHK36_030748</name>
</gene>
<dbReference type="SMART" id="SM00432">
    <property type="entry name" value="MADS"/>
    <property type="match status" value="1"/>
</dbReference>
<evidence type="ECO:0000256" key="4">
    <source>
        <dbReference type="ARBA" id="ARBA00023163"/>
    </source>
</evidence>
<proteinExistence type="predicted"/>
<dbReference type="InterPro" id="IPR033896">
    <property type="entry name" value="MEF2-like_N"/>
</dbReference>
<evidence type="ECO:0000313" key="9">
    <source>
        <dbReference type="Proteomes" id="UP000655225"/>
    </source>
</evidence>
<keyword evidence="2" id="KW-0805">Transcription regulation</keyword>
<sequence length="383" mass="42898">MTSLAISTVAQITFIVTTKHIKRNYLAWKDKILPIIENFNLFDHIYTEVKEQKQMITLDGMEETNPAYLTWRKDDRLLKSLLSGTLTKGVHAFVIGLKTHVTLSTFLEYGANVPHFEEPPPIGPVATSVRDPREKTTTVGPIAKAISDSMEDLPIAAPISDNYPQVHFEFVPRSLRDATENHPIARPISNHTNVVTPTYVTPSNNSNLTSKPAFASIEIDLSAGSITKTSTTIDTEYVTTPCRDKLHLVASCVATNTQYLFEMGYCIWTKSTTMESQPHLVSLSFGGDLEVMISFQTIGLNVKGFWIGLGRMARTKIQIKKIDNTTARQVTFSKRRRGILKKAEELSILCDAEVALIIFSATGKLFQYSSSRYLSLFFHLLFR</sequence>
<dbReference type="InterPro" id="IPR050142">
    <property type="entry name" value="MADS-box/MEF2_TF"/>
</dbReference>
<evidence type="ECO:0000256" key="6">
    <source>
        <dbReference type="SAM" id="MobiDB-lite"/>
    </source>
</evidence>
<evidence type="ECO:0000256" key="3">
    <source>
        <dbReference type="ARBA" id="ARBA00023125"/>
    </source>
</evidence>
<evidence type="ECO:0000256" key="2">
    <source>
        <dbReference type="ARBA" id="ARBA00023015"/>
    </source>
</evidence>
<dbReference type="PROSITE" id="PS00350">
    <property type="entry name" value="MADS_BOX_1"/>
    <property type="match status" value="1"/>
</dbReference>
<feature type="domain" description="MADS-box" evidence="7">
    <location>
        <begin position="312"/>
        <end position="372"/>
    </location>
</feature>
<dbReference type="Gene3D" id="3.40.1810.10">
    <property type="entry name" value="Transcription factor, MADS-box"/>
    <property type="match status" value="1"/>
</dbReference>
<dbReference type="PRINTS" id="PR00404">
    <property type="entry name" value="MADSDOMAIN"/>
</dbReference>
<evidence type="ECO:0000259" key="7">
    <source>
        <dbReference type="PROSITE" id="PS50066"/>
    </source>
</evidence>